<name>A0ABP7LW40_9GAMM</name>
<sequence>MSGGYYVHFTDTSNDVDQWVKFTATADETTLPLGSILVVTYYNLSAYQVTYTITAELVDSDSVPSSSSTVNATTSIDLPVVAVARSSSATASDALDAFLSNSWSNTQWIGYQQVDVTFSPTPTTCSATDTTVTLPTISPTSLKQGEVGSTSFTIPLTCSGALNSASTRNVSAWFYSADIVSGQTTVLRNSASDSSGVGVKILSDGSDLTFSDSAGVQGDATEISLVSKGDTVGSLSLPLTAEYYVYDESSLAAGSLTATAVLYLNYD</sequence>
<protein>
    <recommendedName>
        <fullName evidence="5">Fimbrial-type adhesion domain-containing protein</fullName>
    </recommendedName>
</protein>
<dbReference type="SUPFAM" id="SSF49401">
    <property type="entry name" value="Bacterial adhesins"/>
    <property type="match status" value="1"/>
</dbReference>
<dbReference type="InterPro" id="IPR036937">
    <property type="entry name" value="Adhesion_dom_fimbrial_sf"/>
</dbReference>
<evidence type="ECO:0000313" key="7">
    <source>
        <dbReference type="Proteomes" id="UP001499994"/>
    </source>
</evidence>
<keyword evidence="4" id="KW-0281">Fimbrium</keyword>
<evidence type="ECO:0000256" key="1">
    <source>
        <dbReference type="ARBA" id="ARBA00004561"/>
    </source>
</evidence>
<feature type="domain" description="Fimbrial-type adhesion" evidence="5">
    <location>
        <begin position="120"/>
        <end position="267"/>
    </location>
</feature>
<dbReference type="InterPro" id="IPR050263">
    <property type="entry name" value="Bact_Fimbrial_Adh_Pro"/>
</dbReference>
<dbReference type="Proteomes" id="UP001499994">
    <property type="component" value="Unassembled WGS sequence"/>
</dbReference>
<reference evidence="7" key="1">
    <citation type="journal article" date="2019" name="Int. J. Syst. Evol. Microbiol.">
        <title>The Global Catalogue of Microorganisms (GCM) 10K type strain sequencing project: providing services to taxonomists for standard genome sequencing and annotation.</title>
        <authorList>
            <consortium name="The Broad Institute Genomics Platform"/>
            <consortium name="The Broad Institute Genome Sequencing Center for Infectious Disease"/>
            <person name="Wu L."/>
            <person name="Ma J."/>
        </authorList>
    </citation>
    <scope>NUCLEOTIDE SEQUENCE [LARGE SCALE GENOMIC DNA]</scope>
    <source>
        <strain evidence="7">JCM 17201</strain>
    </source>
</reference>
<comment type="subcellular location">
    <subcellularLocation>
        <location evidence="1">Fimbrium</location>
    </subcellularLocation>
</comment>
<gene>
    <name evidence="6" type="ORF">GCM10022405_38470</name>
</gene>
<dbReference type="Gene3D" id="2.60.40.1090">
    <property type="entry name" value="Fimbrial-type adhesion domain"/>
    <property type="match status" value="1"/>
</dbReference>
<keyword evidence="7" id="KW-1185">Reference proteome</keyword>
<evidence type="ECO:0000256" key="2">
    <source>
        <dbReference type="ARBA" id="ARBA00006671"/>
    </source>
</evidence>
<dbReference type="PANTHER" id="PTHR33420:SF3">
    <property type="entry name" value="FIMBRIAL SUBUNIT ELFA"/>
    <property type="match status" value="1"/>
</dbReference>
<comment type="similarity">
    <text evidence="2">Belongs to the fimbrial protein family.</text>
</comment>
<evidence type="ECO:0000313" key="6">
    <source>
        <dbReference type="EMBL" id="GAA3909648.1"/>
    </source>
</evidence>
<dbReference type="Pfam" id="PF00419">
    <property type="entry name" value="Fimbrial"/>
    <property type="match status" value="1"/>
</dbReference>
<keyword evidence="3" id="KW-0732">Signal</keyword>
<comment type="caution">
    <text evidence="6">The sequence shown here is derived from an EMBL/GenBank/DDBJ whole genome shotgun (WGS) entry which is preliminary data.</text>
</comment>
<proteinExistence type="inferred from homology"/>
<accession>A0ABP7LW40</accession>
<evidence type="ECO:0000256" key="3">
    <source>
        <dbReference type="ARBA" id="ARBA00022729"/>
    </source>
</evidence>
<dbReference type="EMBL" id="BAABDG010000009">
    <property type="protein sequence ID" value="GAA3909648.1"/>
    <property type="molecule type" value="Genomic_DNA"/>
</dbReference>
<organism evidence="6 7">
    <name type="scientific">Gibbsiella dentisursi</name>
    <dbReference type="NCBI Taxonomy" id="796890"/>
    <lineage>
        <taxon>Bacteria</taxon>
        <taxon>Pseudomonadati</taxon>
        <taxon>Pseudomonadota</taxon>
        <taxon>Gammaproteobacteria</taxon>
        <taxon>Enterobacterales</taxon>
        <taxon>Yersiniaceae</taxon>
        <taxon>Gibbsiella</taxon>
    </lineage>
</organism>
<dbReference type="InterPro" id="IPR008966">
    <property type="entry name" value="Adhesion_dom_sf"/>
</dbReference>
<evidence type="ECO:0000259" key="5">
    <source>
        <dbReference type="Pfam" id="PF00419"/>
    </source>
</evidence>
<dbReference type="InterPro" id="IPR000259">
    <property type="entry name" value="Adhesion_dom_fimbrial"/>
</dbReference>
<evidence type="ECO:0000256" key="4">
    <source>
        <dbReference type="ARBA" id="ARBA00023263"/>
    </source>
</evidence>
<dbReference type="PANTHER" id="PTHR33420">
    <property type="entry name" value="FIMBRIAL SUBUNIT ELFA-RELATED"/>
    <property type="match status" value="1"/>
</dbReference>